<gene>
    <name evidence="1" type="ORF">HHI36_004872</name>
</gene>
<organism evidence="1 2">
    <name type="scientific">Cryptolaemus montrouzieri</name>
    <dbReference type="NCBI Taxonomy" id="559131"/>
    <lineage>
        <taxon>Eukaryota</taxon>
        <taxon>Metazoa</taxon>
        <taxon>Ecdysozoa</taxon>
        <taxon>Arthropoda</taxon>
        <taxon>Hexapoda</taxon>
        <taxon>Insecta</taxon>
        <taxon>Pterygota</taxon>
        <taxon>Neoptera</taxon>
        <taxon>Endopterygota</taxon>
        <taxon>Coleoptera</taxon>
        <taxon>Polyphaga</taxon>
        <taxon>Cucujiformia</taxon>
        <taxon>Coccinelloidea</taxon>
        <taxon>Coccinellidae</taxon>
        <taxon>Scymninae</taxon>
        <taxon>Scymnini</taxon>
        <taxon>Cryptolaemus</taxon>
    </lineage>
</organism>
<name>A0ABD2NTF2_9CUCU</name>
<accession>A0ABD2NTF2</accession>
<dbReference type="AlphaFoldDB" id="A0ABD2NTF2"/>
<protein>
    <submittedName>
        <fullName evidence="1">Uncharacterized protein</fullName>
    </submittedName>
</protein>
<dbReference type="EMBL" id="JABFTP020000144">
    <property type="protein sequence ID" value="KAL3281666.1"/>
    <property type="molecule type" value="Genomic_DNA"/>
</dbReference>
<proteinExistence type="predicted"/>
<dbReference type="Proteomes" id="UP001516400">
    <property type="component" value="Unassembled WGS sequence"/>
</dbReference>
<evidence type="ECO:0000313" key="1">
    <source>
        <dbReference type="EMBL" id="KAL3281666.1"/>
    </source>
</evidence>
<reference evidence="1 2" key="1">
    <citation type="journal article" date="2021" name="BMC Biol.">
        <title>Horizontally acquired antibacterial genes associated with adaptive radiation of ladybird beetles.</title>
        <authorList>
            <person name="Li H.S."/>
            <person name="Tang X.F."/>
            <person name="Huang Y.H."/>
            <person name="Xu Z.Y."/>
            <person name="Chen M.L."/>
            <person name="Du X.Y."/>
            <person name="Qiu B.Y."/>
            <person name="Chen P.T."/>
            <person name="Zhang W."/>
            <person name="Slipinski A."/>
            <person name="Escalona H.E."/>
            <person name="Waterhouse R.M."/>
            <person name="Zwick A."/>
            <person name="Pang H."/>
        </authorList>
    </citation>
    <scope>NUCLEOTIDE SEQUENCE [LARGE SCALE GENOMIC DNA]</scope>
    <source>
        <strain evidence="1">SYSU2018</strain>
    </source>
</reference>
<comment type="caution">
    <text evidence="1">The sequence shown here is derived from an EMBL/GenBank/DDBJ whole genome shotgun (WGS) entry which is preliminary data.</text>
</comment>
<keyword evidence="2" id="KW-1185">Reference proteome</keyword>
<evidence type="ECO:0000313" key="2">
    <source>
        <dbReference type="Proteomes" id="UP001516400"/>
    </source>
</evidence>
<sequence length="112" mass="13093">MNRCLKKTYEKLKQVLISKLRGKNESTLCLVNNWGFYKRLVEFLEVVEGRYWINRIFECPLKVIRCAEQLKLTVVKKFGLWAPIGTVETLTTFNRTGPIPSSSPNMYFVEKT</sequence>